<comment type="similarity">
    <text evidence="3">Belongs to the RNase H family.</text>
</comment>
<dbReference type="Pfam" id="PF00075">
    <property type="entry name" value="RNase_H"/>
    <property type="match status" value="1"/>
</dbReference>
<evidence type="ECO:0000313" key="13">
    <source>
        <dbReference type="Proteomes" id="UP000777303"/>
    </source>
</evidence>
<reference evidence="12" key="2">
    <citation type="submission" date="2021-04" db="EMBL/GenBank/DDBJ databases">
        <authorList>
            <person name="Gilroy R."/>
        </authorList>
    </citation>
    <scope>NUCLEOTIDE SEQUENCE</scope>
    <source>
        <strain evidence="12">F6-6636</strain>
    </source>
</reference>
<dbReference type="EMBL" id="JAHLFS010000033">
    <property type="protein sequence ID" value="MBU3851576.1"/>
    <property type="molecule type" value="Genomic_DNA"/>
</dbReference>
<gene>
    <name evidence="12" type="ORF">H9901_02645</name>
</gene>
<evidence type="ECO:0000256" key="10">
    <source>
        <dbReference type="ARBA" id="ARBA00022842"/>
    </source>
</evidence>
<keyword evidence="9" id="KW-0378">Hydrolase</keyword>
<dbReference type="GO" id="GO:0046872">
    <property type="term" value="F:metal ion binding"/>
    <property type="evidence" value="ECO:0007669"/>
    <property type="project" value="UniProtKB-KW"/>
</dbReference>
<evidence type="ECO:0000256" key="6">
    <source>
        <dbReference type="ARBA" id="ARBA00022722"/>
    </source>
</evidence>
<evidence type="ECO:0000256" key="9">
    <source>
        <dbReference type="ARBA" id="ARBA00022801"/>
    </source>
</evidence>
<dbReference type="GO" id="GO:0043137">
    <property type="term" value="P:DNA replication, removal of RNA primer"/>
    <property type="evidence" value="ECO:0007669"/>
    <property type="project" value="TreeGrafter"/>
</dbReference>
<keyword evidence="10" id="KW-0460">Magnesium</keyword>
<evidence type="ECO:0000259" key="11">
    <source>
        <dbReference type="PROSITE" id="PS50879"/>
    </source>
</evidence>
<keyword evidence="7" id="KW-0479">Metal-binding</keyword>
<comment type="subunit">
    <text evidence="4">Monomer.</text>
</comment>
<protein>
    <recommendedName>
        <fullName evidence="5">ribonuclease H</fullName>
        <ecNumber evidence="5">3.1.26.4</ecNumber>
    </recommendedName>
</protein>
<comment type="cofactor">
    <cofactor evidence="2">
        <name>Mg(2+)</name>
        <dbReference type="ChEBI" id="CHEBI:18420"/>
    </cofactor>
</comment>
<reference evidence="12" key="1">
    <citation type="journal article" date="2021" name="PeerJ">
        <title>Extensive microbial diversity within the chicken gut microbiome revealed by metagenomics and culture.</title>
        <authorList>
            <person name="Gilroy R."/>
            <person name="Ravi A."/>
            <person name="Getino M."/>
            <person name="Pursley I."/>
            <person name="Horton D.L."/>
            <person name="Alikhan N.F."/>
            <person name="Baker D."/>
            <person name="Gharbi K."/>
            <person name="Hall N."/>
            <person name="Watson M."/>
            <person name="Adriaenssens E.M."/>
            <person name="Foster-Nyarko E."/>
            <person name="Jarju S."/>
            <person name="Secka A."/>
            <person name="Antonio M."/>
            <person name="Oren A."/>
            <person name="Chaudhuri R.R."/>
            <person name="La Ragione R."/>
            <person name="Hildebrand F."/>
            <person name="Pallen M.J."/>
        </authorList>
    </citation>
    <scope>NUCLEOTIDE SEQUENCE</scope>
    <source>
        <strain evidence="12">F6-6636</strain>
    </source>
</reference>
<dbReference type="Proteomes" id="UP000777303">
    <property type="component" value="Unassembled WGS sequence"/>
</dbReference>
<dbReference type="GO" id="GO:0004523">
    <property type="term" value="F:RNA-DNA hybrid ribonuclease activity"/>
    <property type="evidence" value="ECO:0007669"/>
    <property type="project" value="UniProtKB-EC"/>
</dbReference>
<dbReference type="InterPro" id="IPR022892">
    <property type="entry name" value="RNaseHI"/>
</dbReference>
<keyword evidence="8" id="KW-0255">Endonuclease</keyword>
<dbReference type="InterPro" id="IPR036397">
    <property type="entry name" value="RNaseH_sf"/>
</dbReference>
<sequence length="152" mass="17373">MQPSIQIYTDGGNRNTGNFKGGKVKPTDKSAWAALLIYGTHRKSITGGEYGKTNNYMEIMAVIQALKALKRTDIPIVIYADSAYVINTMQQKWYLKWQAKNWHNVKNAELWQELIKLITKFSQVTFVKVKGHANDQNNNYVDALLNKTMDNM</sequence>
<dbReference type="CDD" id="cd09278">
    <property type="entry name" value="RNase_HI_prokaryote_like"/>
    <property type="match status" value="1"/>
</dbReference>
<evidence type="ECO:0000256" key="8">
    <source>
        <dbReference type="ARBA" id="ARBA00022759"/>
    </source>
</evidence>
<dbReference type="EC" id="3.1.26.4" evidence="5"/>
<proteinExistence type="inferred from homology"/>
<keyword evidence="6" id="KW-0540">Nuclease</keyword>
<evidence type="ECO:0000256" key="1">
    <source>
        <dbReference type="ARBA" id="ARBA00000077"/>
    </source>
</evidence>
<comment type="catalytic activity">
    <reaction evidence="1">
        <text>Endonucleolytic cleavage to 5'-phosphomonoester.</text>
        <dbReference type="EC" id="3.1.26.4"/>
    </reaction>
</comment>
<evidence type="ECO:0000256" key="2">
    <source>
        <dbReference type="ARBA" id="ARBA00001946"/>
    </source>
</evidence>
<accession>A0A948TJG1</accession>
<dbReference type="SUPFAM" id="SSF53098">
    <property type="entry name" value="Ribonuclease H-like"/>
    <property type="match status" value="1"/>
</dbReference>
<evidence type="ECO:0000256" key="7">
    <source>
        <dbReference type="ARBA" id="ARBA00022723"/>
    </source>
</evidence>
<name>A0A948TJG1_9LACO</name>
<dbReference type="InterPro" id="IPR050092">
    <property type="entry name" value="RNase_H"/>
</dbReference>
<feature type="domain" description="RNase H type-1" evidence="11">
    <location>
        <begin position="1"/>
        <end position="150"/>
    </location>
</feature>
<dbReference type="Gene3D" id="3.30.420.10">
    <property type="entry name" value="Ribonuclease H-like superfamily/Ribonuclease H"/>
    <property type="match status" value="1"/>
</dbReference>
<evidence type="ECO:0000256" key="4">
    <source>
        <dbReference type="ARBA" id="ARBA00011245"/>
    </source>
</evidence>
<comment type="caution">
    <text evidence="12">The sequence shown here is derived from an EMBL/GenBank/DDBJ whole genome shotgun (WGS) entry which is preliminary data.</text>
</comment>
<evidence type="ECO:0000256" key="5">
    <source>
        <dbReference type="ARBA" id="ARBA00012180"/>
    </source>
</evidence>
<dbReference type="GO" id="GO:0003676">
    <property type="term" value="F:nucleic acid binding"/>
    <property type="evidence" value="ECO:0007669"/>
    <property type="project" value="InterPro"/>
</dbReference>
<dbReference type="PROSITE" id="PS50879">
    <property type="entry name" value="RNASE_H_1"/>
    <property type="match status" value="1"/>
</dbReference>
<organism evidence="12 13">
    <name type="scientific">Candidatus Paralactobacillus gallistercoris</name>
    <dbReference type="NCBI Taxonomy" id="2838724"/>
    <lineage>
        <taxon>Bacteria</taxon>
        <taxon>Bacillati</taxon>
        <taxon>Bacillota</taxon>
        <taxon>Bacilli</taxon>
        <taxon>Lactobacillales</taxon>
        <taxon>Lactobacillaceae</taxon>
        <taxon>Lactobacillus</taxon>
    </lineage>
</organism>
<dbReference type="InterPro" id="IPR002156">
    <property type="entry name" value="RNaseH_domain"/>
</dbReference>
<dbReference type="PANTHER" id="PTHR10642">
    <property type="entry name" value="RIBONUCLEASE H1"/>
    <property type="match status" value="1"/>
</dbReference>
<dbReference type="InterPro" id="IPR012337">
    <property type="entry name" value="RNaseH-like_sf"/>
</dbReference>
<evidence type="ECO:0000256" key="3">
    <source>
        <dbReference type="ARBA" id="ARBA00005300"/>
    </source>
</evidence>
<dbReference type="PANTHER" id="PTHR10642:SF26">
    <property type="entry name" value="RIBONUCLEASE H1"/>
    <property type="match status" value="1"/>
</dbReference>
<evidence type="ECO:0000313" key="12">
    <source>
        <dbReference type="EMBL" id="MBU3851576.1"/>
    </source>
</evidence>
<dbReference type="AlphaFoldDB" id="A0A948TJG1"/>